<evidence type="ECO:0000313" key="1">
    <source>
        <dbReference type="EMBL" id="EHH00645.1"/>
    </source>
</evidence>
<feature type="non-terminal residue" evidence="1">
    <location>
        <position position="1"/>
    </location>
</feature>
<gene>
    <name evidence="1" type="ORF">HMPREF9441_01478</name>
</gene>
<reference evidence="1 2" key="1">
    <citation type="submission" date="2011-03" db="EMBL/GenBank/DDBJ databases">
        <authorList>
            <person name="Weinstock G."/>
            <person name="Sodergren E."/>
            <person name="Clifton S."/>
            <person name="Fulton L."/>
            <person name="Fulton B."/>
            <person name="Courtney L."/>
            <person name="Fronick C."/>
            <person name="Harrison M."/>
            <person name="Strong C."/>
            <person name="Farmer C."/>
            <person name="Delahaunty K."/>
            <person name="Markovic C."/>
            <person name="Hall O."/>
            <person name="Minx P."/>
            <person name="Tomlinson C."/>
            <person name="Mitreva M."/>
            <person name="Hou S."/>
            <person name="Chen J."/>
            <person name="Wollam A."/>
            <person name="Pepin K.H."/>
            <person name="Johnson M."/>
            <person name="Bhonagiri V."/>
            <person name="Zhang X."/>
            <person name="Suruliraj S."/>
            <person name="Warren W."/>
            <person name="Chinwalla A."/>
            <person name="Mardis E.R."/>
            <person name="Wilson R.K."/>
        </authorList>
    </citation>
    <scope>NUCLEOTIDE SEQUENCE [LARGE SCALE GENOMIC DNA]</scope>
    <source>
        <strain evidence="1 2">YIT 11840</strain>
    </source>
</reference>
<name>G5SQ41_9BACT</name>
<accession>G5SQ41</accession>
<sequence>RIKTTLSADATMYSRRGYGSAELNTDDFVLNASLSQPFWKGKLIARIEAFDLLHQVSSTQYSVNAQGRTETWFRSLPHYVMLHLVYHWNRNPKKP</sequence>
<dbReference type="eggNOG" id="COG1615">
    <property type="taxonomic scope" value="Bacteria"/>
</dbReference>
<dbReference type="STRING" id="762968.HMPREF9441_01478"/>
<comment type="caution">
    <text evidence="1">The sequence shown here is derived from an EMBL/GenBank/DDBJ whole genome shotgun (WGS) entry which is preliminary data.</text>
</comment>
<organism evidence="1 2">
    <name type="scientific">Paraprevotella clara YIT 11840</name>
    <dbReference type="NCBI Taxonomy" id="762968"/>
    <lineage>
        <taxon>Bacteria</taxon>
        <taxon>Pseudomonadati</taxon>
        <taxon>Bacteroidota</taxon>
        <taxon>Bacteroidia</taxon>
        <taxon>Bacteroidales</taxon>
        <taxon>Prevotellaceae</taxon>
        <taxon>Paraprevotella</taxon>
    </lineage>
</organism>
<evidence type="ECO:0000313" key="2">
    <source>
        <dbReference type="Proteomes" id="UP000003598"/>
    </source>
</evidence>
<proteinExistence type="predicted"/>
<dbReference type="EMBL" id="AFFY01000021">
    <property type="protein sequence ID" value="EHH00645.1"/>
    <property type="molecule type" value="Genomic_DNA"/>
</dbReference>
<dbReference type="AlphaFoldDB" id="G5SQ41"/>
<evidence type="ECO:0008006" key="3">
    <source>
        <dbReference type="Google" id="ProtNLM"/>
    </source>
</evidence>
<dbReference type="PATRIC" id="fig|762968.3.peg.1322"/>
<dbReference type="Proteomes" id="UP000003598">
    <property type="component" value="Unassembled WGS sequence"/>
</dbReference>
<dbReference type="HOGENOM" id="CLU_2364585_0_0_10"/>
<protein>
    <recommendedName>
        <fullName evidence="3">Outer membrane protein beta-barrel domain-containing protein</fullName>
    </recommendedName>
</protein>
<keyword evidence="2" id="KW-1185">Reference proteome</keyword>